<dbReference type="EMBL" id="FSRA01000001">
    <property type="protein sequence ID" value="SIN64474.1"/>
    <property type="molecule type" value="Genomic_DNA"/>
</dbReference>
<evidence type="ECO:0000256" key="2">
    <source>
        <dbReference type="ARBA" id="ARBA00022748"/>
    </source>
</evidence>
<dbReference type="PROSITE" id="PS00194">
    <property type="entry name" value="THIOREDOXIN_1"/>
    <property type="match status" value="1"/>
</dbReference>
<keyword evidence="2" id="KW-0201">Cytochrome c-type biogenesis</keyword>
<reference evidence="7 8" key="1">
    <citation type="submission" date="2016-11" db="EMBL/GenBank/DDBJ databases">
        <authorList>
            <person name="Jaros S."/>
            <person name="Januszkiewicz K."/>
            <person name="Wedrychowicz H."/>
        </authorList>
    </citation>
    <scope>NUCLEOTIDE SEQUENCE [LARGE SCALE GENOMIC DNA]</scope>
    <source>
        <strain evidence="7 8">DSM 24787</strain>
    </source>
</reference>
<dbReference type="STRING" id="536979.SAMN04488055_0069"/>
<dbReference type="InterPro" id="IPR036249">
    <property type="entry name" value="Thioredoxin-like_sf"/>
</dbReference>
<feature type="chain" id="PRO_5013337392" evidence="5">
    <location>
        <begin position="20"/>
        <end position="324"/>
    </location>
</feature>
<dbReference type="PROSITE" id="PS51352">
    <property type="entry name" value="THIOREDOXIN_2"/>
    <property type="match status" value="1"/>
</dbReference>
<keyword evidence="8" id="KW-1185">Reference proteome</keyword>
<dbReference type="GO" id="GO:0016491">
    <property type="term" value="F:oxidoreductase activity"/>
    <property type="evidence" value="ECO:0007669"/>
    <property type="project" value="InterPro"/>
</dbReference>
<dbReference type="GO" id="GO:0017004">
    <property type="term" value="P:cytochrome complex assembly"/>
    <property type="evidence" value="ECO:0007669"/>
    <property type="project" value="UniProtKB-KW"/>
</dbReference>
<dbReference type="GO" id="GO:0030313">
    <property type="term" value="C:cell envelope"/>
    <property type="evidence" value="ECO:0007669"/>
    <property type="project" value="UniProtKB-SubCell"/>
</dbReference>
<dbReference type="PANTHER" id="PTHR42852:SF6">
    <property type="entry name" value="THIOL:DISULFIDE INTERCHANGE PROTEIN DSBE"/>
    <property type="match status" value="1"/>
</dbReference>
<dbReference type="InterPro" id="IPR000866">
    <property type="entry name" value="AhpC/TSA"/>
</dbReference>
<dbReference type="InterPro" id="IPR025380">
    <property type="entry name" value="DUF4369"/>
</dbReference>
<sequence length="324" mass="36381">MIRSLLSIVLLSGTLSANAQNFAITGTVKGVSSGKVYLQRFTNKMFFTIDSSNITDGKFHFAKKPKLPELYGITLNPSASPLFIFLEDKKIEVELDSAVYYSKSVVKGSDAQDLFTTYRNSRNVKVDEFIKANPSSIVAAYVLYRDYSYRLTPDEIDNNVKLLSPSLQKTQYVNVLRELSPTLRKVGIGEVAPEFTLADTDGKPVKFSGHSGKYLLLDFWAGWCGPCRRENPNLVRVYEKYKGKGFDIFAVSLDKQKEQWVKAIADDKLTWTHVSDLKFWDSAPARLYGVRAIPSNVLIGPDGKILARNLRGKELEEKLATLLQ</sequence>
<dbReference type="AlphaFoldDB" id="A0A1N6D170"/>
<feature type="domain" description="Thioredoxin" evidence="6">
    <location>
        <begin position="186"/>
        <end position="324"/>
    </location>
</feature>
<evidence type="ECO:0000259" key="6">
    <source>
        <dbReference type="PROSITE" id="PS51352"/>
    </source>
</evidence>
<gene>
    <name evidence="7" type="ORF">SAMN04488055_0069</name>
</gene>
<keyword evidence="4" id="KW-0676">Redox-active center</keyword>
<evidence type="ECO:0000256" key="1">
    <source>
        <dbReference type="ARBA" id="ARBA00004196"/>
    </source>
</evidence>
<dbReference type="InterPro" id="IPR050553">
    <property type="entry name" value="Thioredoxin_ResA/DsbE_sf"/>
</dbReference>
<dbReference type="RefSeq" id="WP_074237141.1">
    <property type="nucleotide sequence ID" value="NZ_FSRA01000001.1"/>
</dbReference>
<evidence type="ECO:0000313" key="8">
    <source>
        <dbReference type="Proteomes" id="UP000185003"/>
    </source>
</evidence>
<dbReference type="CDD" id="cd02966">
    <property type="entry name" value="TlpA_like_family"/>
    <property type="match status" value="1"/>
</dbReference>
<dbReference type="InterPro" id="IPR017937">
    <property type="entry name" value="Thioredoxin_CS"/>
</dbReference>
<dbReference type="PANTHER" id="PTHR42852">
    <property type="entry name" value="THIOL:DISULFIDE INTERCHANGE PROTEIN DSBE"/>
    <property type="match status" value="1"/>
</dbReference>
<dbReference type="Pfam" id="PF00578">
    <property type="entry name" value="AhpC-TSA"/>
    <property type="match status" value="1"/>
</dbReference>
<dbReference type="Proteomes" id="UP000185003">
    <property type="component" value="Unassembled WGS sequence"/>
</dbReference>
<evidence type="ECO:0000256" key="4">
    <source>
        <dbReference type="ARBA" id="ARBA00023284"/>
    </source>
</evidence>
<evidence type="ECO:0000313" key="7">
    <source>
        <dbReference type="EMBL" id="SIN64474.1"/>
    </source>
</evidence>
<keyword evidence="3" id="KW-1015">Disulfide bond</keyword>
<comment type="subcellular location">
    <subcellularLocation>
        <location evidence="1">Cell envelope</location>
    </subcellularLocation>
</comment>
<name>A0A1N6D170_9BACT</name>
<protein>
    <submittedName>
        <fullName evidence="7">Peroxiredoxin</fullName>
    </submittedName>
</protein>
<evidence type="ECO:0000256" key="3">
    <source>
        <dbReference type="ARBA" id="ARBA00023157"/>
    </source>
</evidence>
<dbReference type="GO" id="GO:0016209">
    <property type="term" value="F:antioxidant activity"/>
    <property type="evidence" value="ECO:0007669"/>
    <property type="project" value="InterPro"/>
</dbReference>
<evidence type="ECO:0000256" key="5">
    <source>
        <dbReference type="SAM" id="SignalP"/>
    </source>
</evidence>
<organism evidence="7 8">
    <name type="scientific">Chitinophaga niabensis</name>
    <dbReference type="NCBI Taxonomy" id="536979"/>
    <lineage>
        <taxon>Bacteria</taxon>
        <taxon>Pseudomonadati</taxon>
        <taxon>Bacteroidota</taxon>
        <taxon>Chitinophagia</taxon>
        <taxon>Chitinophagales</taxon>
        <taxon>Chitinophagaceae</taxon>
        <taxon>Chitinophaga</taxon>
    </lineage>
</organism>
<accession>A0A1N6D170</accession>
<proteinExistence type="predicted"/>
<dbReference type="OrthoDB" id="6399635at2"/>
<dbReference type="SUPFAM" id="SSF52833">
    <property type="entry name" value="Thioredoxin-like"/>
    <property type="match status" value="1"/>
</dbReference>
<dbReference type="Gene3D" id="3.40.30.10">
    <property type="entry name" value="Glutaredoxin"/>
    <property type="match status" value="1"/>
</dbReference>
<dbReference type="InterPro" id="IPR013766">
    <property type="entry name" value="Thioredoxin_domain"/>
</dbReference>
<keyword evidence="5" id="KW-0732">Signal</keyword>
<feature type="signal peptide" evidence="5">
    <location>
        <begin position="1"/>
        <end position="19"/>
    </location>
</feature>
<dbReference type="Pfam" id="PF14289">
    <property type="entry name" value="DUF4369"/>
    <property type="match status" value="1"/>
</dbReference>